<dbReference type="KEGG" id="izh:FEM41_10920"/>
<name>A0A4P8YNF1_9ENTR</name>
<evidence type="ECO:0000256" key="4">
    <source>
        <dbReference type="ARBA" id="ARBA00022759"/>
    </source>
</evidence>
<keyword evidence="2" id="KW-1277">Toxin-antitoxin system</keyword>
<dbReference type="InterPro" id="IPR012933">
    <property type="entry name" value="HicA_mRNA_interferase"/>
</dbReference>
<keyword evidence="9" id="KW-1185">Reference proteome</keyword>
<protein>
    <submittedName>
        <fullName evidence="8">Type II toxin-antitoxin system HicA family toxin</fullName>
    </submittedName>
</protein>
<accession>A0A4P8YNF1</accession>
<dbReference type="AlphaFoldDB" id="A0A4P8YNF1"/>
<evidence type="ECO:0000313" key="9">
    <source>
        <dbReference type="Proteomes" id="UP000302163"/>
    </source>
</evidence>
<evidence type="ECO:0000256" key="6">
    <source>
        <dbReference type="ARBA" id="ARBA00022884"/>
    </source>
</evidence>
<reference evidence="8 9" key="1">
    <citation type="submission" date="2019-05" db="EMBL/GenBank/DDBJ databases">
        <title>Complete genome sequence of Izhakiella calystegiae KSNA2, an endophyte isolated from beach morning glory (Calystegia soldanella).</title>
        <authorList>
            <person name="Jiang L."/>
            <person name="Jeong J.C."/>
            <person name="Kim C.Y."/>
            <person name="Kim D.H."/>
            <person name="Kim S.W."/>
            <person name="Lee j."/>
        </authorList>
    </citation>
    <scope>NUCLEOTIDE SEQUENCE [LARGE SCALE GENOMIC DNA]</scope>
    <source>
        <strain evidence="8 9">KSNA2</strain>
    </source>
</reference>
<dbReference type="RefSeq" id="WP_138095998.1">
    <property type="nucleotide sequence ID" value="NZ_CP040428.1"/>
</dbReference>
<dbReference type="OrthoDB" id="6699594at2"/>
<comment type="similarity">
    <text evidence="1">Belongs to the HicA mRNA interferase family.</text>
</comment>
<evidence type="ECO:0000256" key="7">
    <source>
        <dbReference type="ARBA" id="ARBA00023016"/>
    </source>
</evidence>
<dbReference type="GO" id="GO:0016787">
    <property type="term" value="F:hydrolase activity"/>
    <property type="evidence" value="ECO:0007669"/>
    <property type="project" value="UniProtKB-KW"/>
</dbReference>
<evidence type="ECO:0000313" key="8">
    <source>
        <dbReference type="EMBL" id="QCT20122.1"/>
    </source>
</evidence>
<dbReference type="InterPro" id="IPR038570">
    <property type="entry name" value="HicA_sf"/>
</dbReference>
<keyword evidence="6" id="KW-0694">RNA-binding</keyword>
<keyword evidence="5" id="KW-0378">Hydrolase</keyword>
<evidence type="ECO:0000256" key="1">
    <source>
        <dbReference type="ARBA" id="ARBA00006620"/>
    </source>
</evidence>
<gene>
    <name evidence="8" type="ORF">FEM41_10920</name>
</gene>
<keyword evidence="7" id="KW-0346">Stress response</keyword>
<dbReference type="GO" id="GO:0004519">
    <property type="term" value="F:endonuclease activity"/>
    <property type="evidence" value="ECO:0007669"/>
    <property type="project" value="UniProtKB-KW"/>
</dbReference>
<dbReference type="Gene3D" id="3.30.920.30">
    <property type="entry name" value="Hypothetical protein"/>
    <property type="match status" value="1"/>
</dbReference>
<evidence type="ECO:0000256" key="2">
    <source>
        <dbReference type="ARBA" id="ARBA00022649"/>
    </source>
</evidence>
<dbReference type="GO" id="GO:0003729">
    <property type="term" value="F:mRNA binding"/>
    <property type="evidence" value="ECO:0007669"/>
    <property type="project" value="InterPro"/>
</dbReference>
<evidence type="ECO:0000256" key="3">
    <source>
        <dbReference type="ARBA" id="ARBA00022722"/>
    </source>
</evidence>
<dbReference type="Proteomes" id="UP000302163">
    <property type="component" value="Chromosome"/>
</dbReference>
<dbReference type="Pfam" id="PF07927">
    <property type="entry name" value="HicA_toxin"/>
    <property type="match status" value="1"/>
</dbReference>
<proteinExistence type="inferred from homology"/>
<evidence type="ECO:0000256" key="5">
    <source>
        <dbReference type="ARBA" id="ARBA00022801"/>
    </source>
</evidence>
<sequence length="58" mass="6949">MKQREFRRFLARQGATFVEGRSHVKIYLNGRQCVMPRHPGRELNESLRRAILRQLDII</sequence>
<organism evidence="8 9">
    <name type="scientific">Jejubacter calystegiae</name>
    <dbReference type="NCBI Taxonomy" id="2579935"/>
    <lineage>
        <taxon>Bacteria</taxon>
        <taxon>Pseudomonadati</taxon>
        <taxon>Pseudomonadota</taxon>
        <taxon>Gammaproteobacteria</taxon>
        <taxon>Enterobacterales</taxon>
        <taxon>Enterobacteriaceae</taxon>
        <taxon>Jejubacter</taxon>
    </lineage>
</organism>
<dbReference type="EMBL" id="CP040428">
    <property type="protein sequence ID" value="QCT20122.1"/>
    <property type="molecule type" value="Genomic_DNA"/>
</dbReference>
<keyword evidence="3" id="KW-0540">Nuclease</keyword>
<keyword evidence="4" id="KW-0255">Endonuclease</keyword>
<dbReference type="SUPFAM" id="SSF54786">
    <property type="entry name" value="YcfA/nrd intein domain"/>
    <property type="match status" value="1"/>
</dbReference>